<dbReference type="SMART" id="SM00368">
    <property type="entry name" value="LRR_RI"/>
    <property type="match status" value="6"/>
</dbReference>
<feature type="region of interest" description="Disordered" evidence="5">
    <location>
        <begin position="292"/>
        <end position="316"/>
    </location>
</feature>
<dbReference type="GO" id="GO:0005930">
    <property type="term" value="C:axoneme"/>
    <property type="evidence" value="ECO:0007669"/>
    <property type="project" value="UniProtKB-SubCell"/>
</dbReference>
<dbReference type="InterPro" id="IPR001611">
    <property type="entry name" value="Leu-rich_rpt"/>
</dbReference>
<dbReference type="InterPro" id="IPR032675">
    <property type="entry name" value="LRR_dom_sf"/>
</dbReference>
<dbReference type="OrthoDB" id="553208at2759"/>
<feature type="region of interest" description="Disordered" evidence="5">
    <location>
        <begin position="1"/>
        <end position="34"/>
    </location>
</feature>
<dbReference type="AlphaFoldDB" id="A0A5B8MLN3"/>
<dbReference type="GO" id="GO:0005634">
    <property type="term" value="C:nucleus"/>
    <property type="evidence" value="ECO:0007669"/>
    <property type="project" value="TreeGrafter"/>
</dbReference>
<dbReference type="SUPFAM" id="SSF52047">
    <property type="entry name" value="RNI-like"/>
    <property type="match status" value="1"/>
</dbReference>
<evidence type="ECO:0000256" key="3">
    <source>
        <dbReference type="ARBA" id="ARBA00022614"/>
    </source>
</evidence>
<feature type="region of interest" description="Disordered" evidence="5">
    <location>
        <begin position="657"/>
        <end position="677"/>
    </location>
</feature>
<evidence type="ECO:0000256" key="1">
    <source>
        <dbReference type="ARBA" id="ARBA00004430"/>
    </source>
</evidence>
<dbReference type="EMBL" id="CP031038">
    <property type="protein sequence ID" value="QDZ21383.1"/>
    <property type="molecule type" value="Genomic_DNA"/>
</dbReference>
<keyword evidence="7" id="KW-1185">Reference proteome</keyword>
<evidence type="ECO:0008006" key="8">
    <source>
        <dbReference type="Google" id="ProtNLM"/>
    </source>
</evidence>
<proteinExistence type="predicted"/>
<feature type="compositionally biased region" description="Basic residues" evidence="5">
    <location>
        <begin position="1"/>
        <end position="10"/>
    </location>
</feature>
<dbReference type="STRING" id="1764295.A0A5B8MLN3"/>
<keyword evidence="2" id="KW-0343">GTPase activation</keyword>
<comment type="subcellular location">
    <subcellularLocation>
        <location evidence="1">Cytoplasm</location>
        <location evidence="1">Cytoskeleton</location>
        <location evidence="1">Cilium axoneme</location>
    </subcellularLocation>
</comment>
<dbReference type="GO" id="GO:0006913">
    <property type="term" value="P:nucleocytoplasmic transport"/>
    <property type="evidence" value="ECO:0007669"/>
    <property type="project" value="TreeGrafter"/>
</dbReference>
<feature type="compositionally biased region" description="Basic residues" evidence="5">
    <location>
        <begin position="298"/>
        <end position="311"/>
    </location>
</feature>
<reference evidence="6 7" key="1">
    <citation type="submission" date="2018-07" db="EMBL/GenBank/DDBJ databases">
        <title>The complete nuclear genome of the prasinophyte Chloropicon primus (CCMP1205).</title>
        <authorList>
            <person name="Pombert J.-F."/>
            <person name="Otis C."/>
            <person name="Turmel M."/>
            <person name="Lemieux C."/>
        </authorList>
    </citation>
    <scope>NUCLEOTIDE SEQUENCE [LARGE SCALE GENOMIC DNA]</scope>
    <source>
        <strain evidence="6 7">CCMP1205</strain>
    </source>
</reference>
<keyword evidence="3" id="KW-0433">Leucine-rich repeat</keyword>
<feature type="compositionally biased region" description="Basic and acidic residues" evidence="5">
    <location>
        <begin position="659"/>
        <end position="671"/>
    </location>
</feature>
<feature type="region of interest" description="Disordered" evidence="5">
    <location>
        <begin position="330"/>
        <end position="351"/>
    </location>
</feature>
<dbReference type="InterPro" id="IPR027038">
    <property type="entry name" value="RanGap"/>
</dbReference>
<dbReference type="Proteomes" id="UP000316726">
    <property type="component" value="Chromosome 5"/>
</dbReference>
<evidence type="ECO:0000256" key="2">
    <source>
        <dbReference type="ARBA" id="ARBA00022468"/>
    </source>
</evidence>
<organism evidence="6 7">
    <name type="scientific">Chloropicon primus</name>
    <dbReference type="NCBI Taxonomy" id="1764295"/>
    <lineage>
        <taxon>Eukaryota</taxon>
        <taxon>Viridiplantae</taxon>
        <taxon>Chlorophyta</taxon>
        <taxon>Chloropicophyceae</taxon>
        <taxon>Chloropicales</taxon>
        <taxon>Chloropicaceae</taxon>
        <taxon>Chloropicon</taxon>
    </lineage>
</organism>
<dbReference type="GO" id="GO:0005829">
    <property type="term" value="C:cytosol"/>
    <property type="evidence" value="ECO:0007669"/>
    <property type="project" value="TreeGrafter"/>
</dbReference>
<gene>
    <name evidence="6" type="ORF">A3770_05p39010</name>
</gene>
<evidence type="ECO:0000256" key="4">
    <source>
        <dbReference type="ARBA" id="ARBA00022737"/>
    </source>
</evidence>
<dbReference type="PANTHER" id="PTHR24113">
    <property type="entry name" value="RAN GTPASE-ACTIVATING PROTEIN 1"/>
    <property type="match status" value="1"/>
</dbReference>
<keyword evidence="4" id="KW-0677">Repeat</keyword>
<evidence type="ECO:0000313" key="6">
    <source>
        <dbReference type="EMBL" id="QDZ21383.1"/>
    </source>
</evidence>
<evidence type="ECO:0000256" key="5">
    <source>
        <dbReference type="SAM" id="MobiDB-lite"/>
    </source>
</evidence>
<dbReference type="GO" id="GO:0005096">
    <property type="term" value="F:GTPase activator activity"/>
    <property type="evidence" value="ECO:0007669"/>
    <property type="project" value="UniProtKB-KW"/>
</dbReference>
<dbReference type="GO" id="GO:0031267">
    <property type="term" value="F:small GTPase binding"/>
    <property type="evidence" value="ECO:0007669"/>
    <property type="project" value="TreeGrafter"/>
</dbReference>
<dbReference type="Pfam" id="PF13516">
    <property type="entry name" value="LRR_6"/>
    <property type="match status" value="4"/>
</dbReference>
<dbReference type="PANTHER" id="PTHR24113:SF12">
    <property type="entry name" value="RAN GTPASE-ACTIVATING PROTEIN 1"/>
    <property type="match status" value="1"/>
</dbReference>
<evidence type="ECO:0000313" key="7">
    <source>
        <dbReference type="Proteomes" id="UP000316726"/>
    </source>
</evidence>
<protein>
    <recommendedName>
        <fullName evidence="8">Leucine-rich repeat domain-containing protein</fullName>
    </recommendedName>
</protein>
<name>A0A5B8MLN3_9CHLO</name>
<dbReference type="Gene3D" id="3.80.10.10">
    <property type="entry name" value="Ribonuclease Inhibitor"/>
    <property type="match status" value="3"/>
</dbReference>
<dbReference type="GO" id="GO:0048471">
    <property type="term" value="C:perinuclear region of cytoplasm"/>
    <property type="evidence" value="ECO:0007669"/>
    <property type="project" value="TreeGrafter"/>
</dbReference>
<accession>A0A5B8MLN3</accession>
<sequence>MNGVKSKRVSLVRGRGSLSGPGVPIGFPQVPNNDQLVLQGSGVEDKSEREKKKLEQSETFQFFANQVLLSSQSGSPLKDQLEKALKQIDSKLDKLSGIGGYKGRNKTLVEKRQLQREVRERAKEWLREQESKLRKKLVAKYQDERRKIIKKSFEELERGGEIYFHEMKRRKEKITEMIDNNIKRRINVEIEKVKIQEWTPEVVLAKVTKEFKKATRDELTMRELETTAVGNSGIARKKKKKIVRNNPERELTKIVLPALVVARKRGRRISQIKIDNARGDAEKQDTFENTFGMDLTNHKGKGTGKGNRKGQYRGGSHTAQGVVHMMHKTRKPMKTPYQTKQHASKTGKEDLTHLSDGERARISDYLRLEGPLNTQKYPRLQHLVYLSLPFCNLGHVGIKNLSDVLHHCKNLKHLDVSGNDIDPDTVQVLLNSIENSREIPIYSLDLSSNNIGTRSIEGIRAVISLIRSSRKHKVRVINLRANFMSHSALTFLMGFLKENKSLKELSLAENGIQDKGAQVIADMMSSNKALEKLDISYNDVGVMGLTFLARAIETNASNNLKSLNVSWNPLFDEGVAAVATLLPASKIEELHLDSTKCTDASCSALADCILKHGGKNLSLKTLSIIQNKYFGEGGMDLESAATKYGIKIAKDASLAQLRNPRDGPGKTRFDRPLPQLT</sequence>